<organism evidence="2 3">
    <name type="scientific">Oceanidesulfovibrio marinus</name>
    <dbReference type="NCBI Taxonomy" id="370038"/>
    <lineage>
        <taxon>Bacteria</taxon>
        <taxon>Pseudomonadati</taxon>
        <taxon>Thermodesulfobacteriota</taxon>
        <taxon>Desulfovibrionia</taxon>
        <taxon>Desulfovibrionales</taxon>
        <taxon>Desulfovibrionaceae</taxon>
        <taxon>Oceanidesulfovibrio</taxon>
    </lineage>
</organism>
<dbReference type="Proteomes" id="UP000503251">
    <property type="component" value="Chromosome"/>
</dbReference>
<keyword evidence="3" id="KW-1185">Reference proteome</keyword>
<gene>
    <name evidence="2" type="ORF">E8L03_08950</name>
</gene>
<dbReference type="RefSeq" id="WP_171267150.1">
    <property type="nucleotide sequence ID" value="NZ_CP039543.1"/>
</dbReference>
<name>A0ABX6NH65_9BACT</name>
<feature type="transmembrane region" description="Helical" evidence="1">
    <location>
        <begin position="20"/>
        <end position="43"/>
    </location>
</feature>
<keyword evidence="1" id="KW-0472">Membrane</keyword>
<keyword evidence="1" id="KW-0812">Transmembrane</keyword>
<dbReference type="EMBL" id="CP039543">
    <property type="protein sequence ID" value="QJT09050.1"/>
    <property type="molecule type" value="Genomic_DNA"/>
</dbReference>
<evidence type="ECO:0000313" key="2">
    <source>
        <dbReference type="EMBL" id="QJT09050.1"/>
    </source>
</evidence>
<evidence type="ECO:0000313" key="3">
    <source>
        <dbReference type="Proteomes" id="UP000503251"/>
    </source>
</evidence>
<evidence type="ECO:0000256" key="1">
    <source>
        <dbReference type="SAM" id="Phobius"/>
    </source>
</evidence>
<sequence length="184" mass="20794">MSRSSNTPRSRTGVRIARIAGVLVLLAILVPFVGTLFFNGYIYPLNGLESFAPDQYPQAMLKAADLYGKTIGYRAEEVMSTELRDLAPLGGSYCWGIVRMEGTGENTGLEQRLWVSLKRQGGPWMRSDTNIFPDTASVSLLLDPSYELFFSPLTLPNFVKLRMEAKRLWREQKRRFREVYGSDG</sequence>
<keyword evidence="1" id="KW-1133">Transmembrane helix</keyword>
<reference evidence="2 3" key="1">
    <citation type="submission" date="2019-04" db="EMBL/GenBank/DDBJ databases">
        <title>Isolation and culture of sulfate reducing bacteria from the cold seep of the South China Sea.</title>
        <authorList>
            <person name="Sun C."/>
            <person name="Liu R."/>
        </authorList>
    </citation>
    <scope>NUCLEOTIDE SEQUENCE [LARGE SCALE GENOMIC DNA]</scope>
    <source>
        <strain evidence="2 3">CS1</strain>
    </source>
</reference>
<accession>A0ABX6NH65</accession>
<proteinExistence type="predicted"/>
<protein>
    <submittedName>
        <fullName evidence="2">Uncharacterized protein</fullName>
    </submittedName>
</protein>